<proteinExistence type="predicted"/>
<evidence type="ECO:0000313" key="1">
    <source>
        <dbReference type="EMBL" id="QHU13986.1"/>
    </source>
</evidence>
<sequence>MSFHGLTLNEDEQRNRAYAALLAPPKKPVEQTDYSKEILAELKKMNELMREQNGTLKKIEVATAMTATILEGVRVDGVLRVSECTYGAKFGDNSIKLSYTTS</sequence>
<dbReference type="AlphaFoldDB" id="A0A6C0KA65"/>
<name>A0A6C0KA65_9ZZZZ</name>
<protein>
    <submittedName>
        <fullName evidence="1">Uncharacterized protein</fullName>
    </submittedName>
</protein>
<accession>A0A6C0KA65</accession>
<reference evidence="1" key="1">
    <citation type="journal article" date="2020" name="Nature">
        <title>Giant virus diversity and host interactions through global metagenomics.</title>
        <authorList>
            <person name="Schulz F."/>
            <person name="Roux S."/>
            <person name="Paez-Espino D."/>
            <person name="Jungbluth S."/>
            <person name="Walsh D.A."/>
            <person name="Denef V.J."/>
            <person name="McMahon K.D."/>
            <person name="Konstantinidis K.T."/>
            <person name="Eloe-Fadrosh E.A."/>
            <person name="Kyrpides N.C."/>
            <person name="Woyke T."/>
        </authorList>
    </citation>
    <scope>NUCLEOTIDE SEQUENCE</scope>
    <source>
        <strain evidence="1">GVMAG-S-1101182-85</strain>
    </source>
</reference>
<organism evidence="1">
    <name type="scientific">viral metagenome</name>
    <dbReference type="NCBI Taxonomy" id="1070528"/>
    <lineage>
        <taxon>unclassified sequences</taxon>
        <taxon>metagenomes</taxon>
        <taxon>organismal metagenomes</taxon>
    </lineage>
</organism>
<dbReference type="EMBL" id="MN740828">
    <property type="protein sequence ID" value="QHU13986.1"/>
    <property type="molecule type" value="Genomic_DNA"/>
</dbReference>